<gene>
    <name evidence="1" type="ORF">THF1A12_60165</name>
</gene>
<evidence type="ECO:0000313" key="1">
    <source>
        <dbReference type="EMBL" id="CAH1602734.1"/>
    </source>
</evidence>
<name>A0AAU9QVB4_9VIBR</name>
<sequence>MSKFGLLPMIDNNNRMVTKSTRDNNVILLTENLLNDANKKPRSKSKNIIFPSKPIIHEKTGDQGSIIRKVKIYASKFFNDKFIYNTYV</sequence>
<evidence type="ECO:0000313" key="2">
    <source>
        <dbReference type="Proteomes" id="UP001295462"/>
    </source>
</evidence>
<dbReference type="AlphaFoldDB" id="A0AAU9QVB4"/>
<reference evidence="1" key="1">
    <citation type="submission" date="2022-01" db="EMBL/GenBank/DDBJ databases">
        <authorList>
            <person name="Lagorce A."/>
        </authorList>
    </citation>
    <scope>NUCLEOTIDE SEQUENCE</scope>
    <source>
        <strain evidence="1">Th15_F1_A12</strain>
    </source>
</reference>
<dbReference type="Proteomes" id="UP001295462">
    <property type="component" value="Unassembled WGS sequence"/>
</dbReference>
<comment type="caution">
    <text evidence="1">The sequence shown here is derived from an EMBL/GenBank/DDBJ whole genome shotgun (WGS) entry which is preliminary data.</text>
</comment>
<protein>
    <submittedName>
        <fullName evidence="1">Uncharacterized protein</fullName>
    </submittedName>
</protein>
<dbReference type="EMBL" id="CAKMUD010000116">
    <property type="protein sequence ID" value="CAH1602734.1"/>
    <property type="molecule type" value="Genomic_DNA"/>
</dbReference>
<proteinExistence type="predicted"/>
<organism evidence="1 2">
    <name type="scientific">Vibrio jasicida</name>
    <dbReference type="NCBI Taxonomy" id="766224"/>
    <lineage>
        <taxon>Bacteria</taxon>
        <taxon>Pseudomonadati</taxon>
        <taxon>Pseudomonadota</taxon>
        <taxon>Gammaproteobacteria</taxon>
        <taxon>Vibrionales</taxon>
        <taxon>Vibrionaceae</taxon>
        <taxon>Vibrio</taxon>
    </lineage>
</organism>
<accession>A0AAU9QVB4</accession>